<comment type="subcellular location">
    <subcellularLocation>
        <location evidence="1">Cell membrane</location>
        <topology evidence="1">Multi-pass membrane protein</topology>
    </subcellularLocation>
</comment>
<feature type="domain" description="RDD" evidence="7">
    <location>
        <begin position="27"/>
        <end position="160"/>
    </location>
</feature>
<keyword evidence="2" id="KW-1003">Cell membrane</keyword>
<evidence type="ECO:0000256" key="5">
    <source>
        <dbReference type="ARBA" id="ARBA00023136"/>
    </source>
</evidence>
<feature type="transmembrane region" description="Helical" evidence="6">
    <location>
        <begin position="129"/>
        <end position="148"/>
    </location>
</feature>
<feature type="transmembrane region" description="Helical" evidence="6">
    <location>
        <begin position="71"/>
        <end position="91"/>
    </location>
</feature>
<sequence>MQDNQIANETANENTIQTAIQTKPVTYGGFWKRVAAYIIDWLILMLLSFVLMIIMGVFLAFKGLDPEDETAMLGVSLMGNLITLMLTWFYYAGMESSSKQGTFGKSLLGMKVTDLNGGRISFLRASARYFSKILSALLLFIGFIMVAFTEKKQGLHDMIAATLVVNK</sequence>
<reference evidence="8" key="1">
    <citation type="journal article" date="2022" name="Arch. Microbiol.">
        <title>Thiomicrorhabdus immobilis sp. nov., a mesophilic sulfur-oxidizing bacterium isolated from sediment of a brackish lake in northern Japan.</title>
        <authorList>
            <person name="Kojima H."/>
            <person name="Mochizuki J."/>
            <person name="Kanda M."/>
            <person name="Watanabe T."/>
            <person name="Fukui M."/>
        </authorList>
    </citation>
    <scope>NUCLEOTIDE SEQUENCE</scope>
    <source>
        <strain evidence="8">Am19</strain>
    </source>
</reference>
<evidence type="ECO:0000259" key="7">
    <source>
        <dbReference type="Pfam" id="PF06271"/>
    </source>
</evidence>
<keyword evidence="3 6" id="KW-0812">Transmembrane</keyword>
<dbReference type="EMBL" id="AP024202">
    <property type="protein sequence ID" value="BCN93891.1"/>
    <property type="molecule type" value="Genomic_DNA"/>
</dbReference>
<dbReference type="PANTHER" id="PTHR36115:SF6">
    <property type="entry name" value="PROLINE-RICH ANTIGEN HOMOLOG"/>
    <property type="match status" value="1"/>
</dbReference>
<keyword evidence="5 6" id="KW-0472">Membrane</keyword>
<dbReference type="RefSeq" id="WP_237261362.1">
    <property type="nucleotide sequence ID" value="NZ_AP024202.1"/>
</dbReference>
<accession>A0ABN6CY23</accession>
<evidence type="ECO:0000256" key="3">
    <source>
        <dbReference type="ARBA" id="ARBA00022692"/>
    </source>
</evidence>
<gene>
    <name evidence="8" type="primary">yxaI</name>
    <name evidence="8" type="ORF">THMIRHAM_16760</name>
</gene>
<organism evidence="8 9">
    <name type="scientific">Thiomicrorhabdus immobilis</name>
    <dbReference type="NCBI Taxonomy" id="2791037"/>
    <lineage>
        <taxon>Bacteria</taxon>
        <taxon>Pseudomonadati</taxon>
        <taxon>Pseudomonadota</taxon>
        <taxon>Gammaproteobacteria</taxon>
        <taxon>Thiotrichales</taxon>
        <taxon>Piscirickettsiaceae</taxon>
        <taxon>Thiomicrorhabdus</taxon>
    </lineage>
</organism>
<keyword evidence="9" id="KW-1185">Reference proteome</keyword>
<dbReference type="Proteomes" id="UP001054820">
    <property type="component" value="Chromosome"/>
</dbReference>
<evidence type="ECO:0000256" key="2">
    <source>
        <dbReference type="ARBA" id="ARBA00022475"/>
    </source>
</evidence>
<keyword evidence="4 6" id="KW-1133">Transmembrane helix</keyword>
<dbReference type="PANTHER" id="PTHR36115">
    <property type="entry name" value="PROLINE-RICH ANTIGEN HOMOLOG-RELATED"/>
    <property type="match status" value="1"/>
</dbReference>
<dbReference type="InterPro" id="IPR051791">
    <property type="entry name" value="Pra-immunoreactive"/>
</dbReference>
<evidence type="ECO:0000256" key="4">
    <source>
        <dbReference type="ARBA" id="ARBA00022989"/>
    </source>
</evidence>
<evidence type="ECO:0000256" key="1">
    <source>
        <dbReference type="ARBA" id="ARBA00004651"/>
    </source>
</evidence>
<evidence type="ECO:0000313" key="9">
    <source>
        <dbReference type="Proteomes" id="UP001054820"/>
    </source>
</evidence>
<evidence type="ECO:0000313" key="8">
    <source>
        <dbReference type="EMBL" id="BCN93891.1"/>
    </source>
</evidence>
<protein>
    <recommendedName>
        <fullName evidence="7">RDD domain-containing protein</fullName>
    </recommendedName>
</protein>
<dbReference type="Pfam" id="PF06271">
    <property type="entry name" value="RDD"/>
    <property type="match status" value="1"/>
</dbReference>
<dbReference type="InterPro" id="IPR010432">
    <property type="entry name" value="RDD"/>
</dbReference>
<proteinExistence type="predicted"/>
<name>A0ABN6CY23_9GAMM</name>
<feature type="transmembrane region" description="Helical" evidence="6">
    <location>
        <begin position="34"/>
        <end position="59"/>
    </location>
</feature>
<evidence type="ECO:0000256" key="6">
    <source>
        <dbReference type="SAM" id="Phobius"/>
    </source>
</evidence>